<dbReference type="EMBL" id="JAAWVO010018031">
    <property type="protein sequence ID" value="MBN3314837.1"/>
    <property type="molecule type" value="Genomic_DNA"/>
</dbReference>
<keyword evidence="8" id="KW-0807">Transducer</keyword>
<feature type="non-terminal residue" evidence="11">
    <location>
        <position position="528"/>
    </location>
</feature>
<evidence type="ECO:0000256" key="7">
    <source>
        <dbReference type="ARBA" id="ARBA00023180"/>
    </source>
</evidence>
<dbReference type="InterPro" id="IPR000276">
    <property type="entry name" value="GPCR_Rhodpsn"/>
</dbReference>
<evidence type="ECO:0000259" key="10">
    <source>
        <dbReference type="PROSITE" id="PS50262"/>
    </source>
</evidence>
<comment type="subcellular location">
    <subcellularLocation>
        <location evidence="1">Membrane</location>
        <topology evidence="1">Multi-pass membrane protein</topology>
    </subcellularLocation>
</comment>
<dbReference type="PANTHER" id="PTHR24232:SF107">
    <property type="entry name" value="HYDROXYCARBOXYLIC ACID RECEPTOR 2-LIKE"/>
    <property type="match status" value="1"/>
</dbReference>
<evidence type="ECO:0000313" key="12">
    <source>
        <dbReference type="Proteomes" id="UP000736164"/>
    </source>
</evidence>
<dbReference type="GO" id="GO:0005886">
    <property type="term" value="C:plasma membrane"/>
    <property type="evidence" value="ECO:0007669"/>
    <property type="project" value="TreeGrafter"/>
</dbReference>
<keyword evidence="6" id="KW-0675">Receptor</keyword>
<dbReference type="PRINTS" id="PR00237">
    <property type="entry name" value="GPCRRHODOPSN"/>
</dbReference>
<feature type="transmembrane region" description="Helical" evidence="9">
    <location>
        <begin position="448"/>
        <end position="468"/>
    </location>
</feature>
<dbReference type="InterPro" id="IPR017452">
    <property type="entry name" value="GPCR_Rhodpsn_7TM"/>
</dbReference>
<evidence type="ECO:0000256" key="2">
    <source>
        <dbReference type="ARBA" id="ARBA00022692"/>
    </source>
</evidence>
<dbReference type="PROSITE" id="PS50262">
    <property type="entry name" value="G_PROTEIN_RECEP_F1_2"/>
    <property type="match status" value="1"/>
</dbReference>
<evidence type="ECO:0000256" key="5">
    <source>
        <dbReference type="ARBA" id="ARBA00023136"/>
    </source>
</evidence>
<feature type="transmembrane region" description="Helical" evidence="9">
    <location>
        <begin position="255"/>
        <end position="276"/>
    </location>
</feature>
<keyword evidence="3 9" id="KW-1133">Transmembrane helix</keyword>
<gene>
    <name evidence="11" type="primary">Gpr4_3</name>
    <name evidence="11" type="ORF">GTO95_0004655</name>
</gene>
<evidence type="ECO:0000256" key="6">
    <source>
        <dbReference type="ARBA" id="ARBA00023170"/>
    </source>
</evidence>
<name>A0A8J7NK72_ATRSP</name>
<keyword evidence="5 9" id="KW-0472">Membrane</keyword>
<keyword evidence="7" id="KW-0325">Glycoprotein</keyword>
<evidence type="ECO:0000313" key="11">
    <source>
        <dbReference type="EMBL" id="MBN3314837.1"/>
    </source>
</evidence>
<feature type="transmembrane region" description="Helical" evidence="9">
    <location>
        <begin position="404"/>
        <end position="427"/>
    </location>
</feature>
<feature type="transmembrane region" description="Helical" evidence="9">
    <location>
        <begin position="223"/>
        <end position="243"/>
    </location>
</feature>
<proteinExistence type="predicted"/>
<sequence length="528" mass="58886">MDSSYSNSTFPFNNSKTNVSQKPWTPFDGCDEMPAGVLFDLGVQVFNVVLGLPANIMVMWLLLRNTGESSTSDIFIFNLAILDGFFGCMVPLSLVNLYVLHSKDAKFAQKFAYGVKDMGGPLFLSCICLDRYVAVLHPITFTGLKDHKYRAACSVVVLAITLAYAIAKAIGGIENFEKIFTVSILTAFAFMVFCNISILWALKRSGPGKDEMHPMKKKAFKMVLSILAIIVFNYLPPVALFPFQQYYAVAVFTCYIQPFAFSFVNISSSTQPLLYLSRLEKHNRMSGHQNIGTQRLKATGPRTMEMAQHLRNLIQDVLLNTPRTLSPASSMDTIPSDSFPVPFQIPIEPQSQALDRYVAVLHPITFTGLKDHKYRAACSVVVLAITLAYAITKAIGGIENFEKVFTVSILTAFAFMVFCNISILWALKRSGPGKDEMHPMKKKAFKMVLSILAIIVFNYLPPVALFPFQQYYSVDVFKCYIQPFAFSFVNISSSIQPLLYMSRVKKIHCFPSLSSKMCSSAKRASAES</sequence>
<evidence type="ECO:0000256" key="3">
    <source>
        <dbReference type="ARBA" id="ARBA00022989"/>
    </source>
</evidence>
<feature type="transmembrane region" description="Helical" evidence="9">
    <location>
        <begin position="179"/>
        <end position="202"/>
    </location>
</feature>
<feature type="non-terminal residue" evidence="11">
    <location>
        <position position="1"/>
    </location>
</feature>
<dbReference type="FunFam" id="1.20.1070.10:FF:000853">
    <property type="entry name" value="Uncharacterized protein"/>
    <property type="match status" value="2"/>
</dbReference>
<keyword evidence="4" id="KW-0297">G-protein coupled receptor</keyword>
<dbReference type="GO" id="GO:0007200">
    <property type="term" value="P:phospholipase C-activating G protein-coupled receptor signaling pathway"/>
    <property type="evidence" value="ECO:0007669"/>
    <property type="project" value="TreeGrafter"/>
</dbReference>
<keyword evidence="12" id="KW-1185">Reference proteome</keyword>
<organism evidence="11 12">
    <name type="scientific">Atractosteus spatula</name>
    <name type="common">Alligator gar</name>
    <name type="synonym">Lepisosteus spatula</name>
    <dbReference type="NCBI Taxonomy" id="7917"/>
    <lineage>
        <taxon>Eukaryota</taxon>
        <taxon>Metazoa</taxon>
        <taxon>Chordata</taxon>
        <taxon>Craniata</taxon>
        <taxon>Vertebrata</taxon>
        <taxon>Euteleostomi</taxon>
        <taxon>Actinopterygii</taxon>
        <taxon>Neopterygii</taxon>
        <taxon>Holostei</taxon>
        <taxon>Semionotiformes</taxon>
        <taxon>Lepisosteidae</taxon>
        <taxon>Atractosteus</taxon>
    </lineage>
</organism>
<comment type="caution">
    <text evidence="11">The sequence shown here is derived from an EMBL/GenBank/DDBJ whole genome shotgun (WGS) entry which is preliminary data.</text>
</comment>
<accession>A0A8J7NK72</accession>
<dbReference type="Proteomes" id="UP000736164">
    <property type="component" value="Unassembled WGS sequence"/>
</dbReference>
<dbReference type="SUPFAM" id="SSF81321">
    <property type="entry name" value="Family A G protein-coupled receptor-like"/>
    <property type="match status" value="2"/>
</dbReference>
<reference evidence="11" key="1">
    <citation type="journal article" date="2021" name="Cell">
        <title>Tracing the genetic footprints of vertebrate landing in non-teleost ray-finned fishes.</title>
        <authorList>
            <person name="Bi X."/>
            <person name="Wang K."/>
            <person name="Yang L."/>
            <person name="Pan H."/>
            <person name="Jiang H."/>
            <person name="Wei Q."/>
            <person name="Fang M."/>
            <person name="Yu H."/>
            <person name="Zhu C."/>
            <person name="Cai Y."/>
            <person name="He Y."/>
            <person name="Gan X."/>
            <person name="Zeng H."/>
            <person name="Yu D."/>
            <person name="Zhu Y."/>
            <person name="Jiang H."/>
            <person name="Qiu Q."/>
            <person name="Yang H."/>
            <person name="Zhang Y.E."/>
            <person name="Wang W."/>
            <person name="Zhu M."/>
            <person name="He S."/>
            <person name="Zhang G."/>
        </authorList>
    </citation>
    <scope>NUCLEOTIDE SEQUENCE</scope>
    <source>
        <strain evidence="11">Allg_001</strain>
    </source>
</reference>
<evidence type="ECO:0000256" key="9">
    <source>
        <dbReference type="SAM" id="Phobius"/>
    </source>
</evidence>
<dbReference type="AlphaFoldDB" id="A0A8J7NK72"/>
<protein>
    <submittedName>
        <fullName evidence="11">GPR4 protein</fullName>
    </submittedName>
</protein>
<dbReference type="Gene3D" id="1.20.1070.10">
    <property type="entry name" value="Rhodopsin 7-helix transmembrane proteins"/>
    <property type="match status" value="3"/>
</dbReference>
<feature type="domain" description="G-protein coupled receptors family 1 profile" evidence="10">
    <location>
        <begin position="54"/>
        <end position="500"/>
    </location>
</feature>
<feature type="transmembrane region" description="Helical" evidence="9">
    <location>
        <begin position="41"/>
        <end position="63"/>
    </location>
</feature>
<evidence type="ECO:0000256" key="8">
    <source>
        <dbReference type="ARBA" id="ARBA00023224"/>
    </source>
</evidence>
<evidence type="ECO:0000256" key="1">
    <source>
        <dbReference type="ARBA" id="ARBA00004141"/>
    </source>
</evidence>
<evidence type="ECO:0000256" key="4">
    <source>
        <dbReference type="ARBA" id="ARBA00023040"/>
    </source>
</evidence>
<dbReference type="PANTHER" id="PTHR24232">
    <property type="entry name" value="G-PROTEIN COUPLED RECEPTOR"/>
    <property type="match status" value="1"/>
</dbReference>
<feature type="transmembrane region" description="Helical" evidence="9">
    <location>
        <begin position="149"/>
        <end position="167"/>
    </location>
</feature>
<keyword evidence="2 9" id="KW-0812">Transmembrane</keyword>
<feature type="transmembrane region" description="Helical" evidence="9">
    <location>
        <begin position="374"/>
        <end position="392"/>
    </location>
</feature>
<feature type="transmembrane region" description="Helical" evidence="9">
    <location>
        <begin position="480"/>
        <end position="500"/>
    </location>
</feature>
<feature type="transmembrane region" description="Helical" evidence="9">
    <location>
        <begin position="75"/>
        <end position="98"/>
    </location>
</feature>
<dbReference type="Pfam" id="PF00001">
    <property type="entry name" value="7tm_1"/>
    <property type="match status" value="1"/>
</dbReference>
<dbReference type="GO" id="GO:0035025">
    <property type="term" value="P:positive regulation of Rho protein signal transduction"/>
    <property type="evidence" value="ECO:0007669"/>
    <property type="project" value="TreeGrafter"/>
</dbReference>
<dbReference type="FunFam" id="1.20.1070.10:FF:000723">
    <property type="entry name" value="Uncharacterized protein"/>
    <property type="match status" value="1"/>
</dbReference>
<feature type="transmembrane region" description="Helical" evidence="9">
    <location>
        <begin position="118"/>
        <end position="137"/>
    </location>
</feature>
<dbReference type="GO" id="GO:0004930">
    <property type="term" value="F:G protein-coupled receptor activity"/>
    <property type="evidence" value="ECO:0007669"/>
    <property type="project" value="UniProtKB-KW"/>
</dbReference>